<dbReference type="GO" id="GO:0046872">
    <property type="term" value="F:metal ion binding"/>
    <property type="evidence" value="ECO:0007669"/>
    <property type="project" value="UniProtKB-KW"/>
</dbReference>
<gene>
    <name evidence="3" type="ORF">SAMN05192554_10521</name>
</gene>
<dbReference type="RefSeq" id="WP_089732037.1">
    <property type="nucleotide sequence ID" value="NZ_FNIA01000005.1"/>
</dbReference>
<dbReference type="PANTHER" id="PTHR35848">
    <property type="entry name" value="OXALATE-BINDING PROTEIN"/>
    <property type="match status" value="1"/>
</dbReference>
<sequence length="162" mass="17778">MPIVNDDDLGWTTVGDGEDALRRKKLADPAGGEALGCSLYELPEGGRSWPYHYHTGNEEAMYVLDGECTLRLDGEMVPLEAGDYVALPADERGAHRVVNDSEGRVRYLAMSTMTEPDVTVYPDSEKLGVFAGSPPGGSDERSVHGYYRVDDDDVDYWEGEEA</sequence>
<dbReference type="AlphaFoldDB" id="A0A1G9UUX3"/>
<dbReference type="InterPro" id="IPR011051">
    <property type="entry name" value="RmlC_Cupin_sf"/>
</dbReference>
<dbReference type="EMBL" id="FNIA01000005">
    <property type="protein sequence ID" value="SDM63744.1"/>
    <property type="molecule type" value="Genomic_DNA"/>
</dbReference>
<dbReference type="InterPro" id="IPR014710">
    <property type="entry name" value="RmlC-like_jellyroll"/>
</dbReference>
<proteinExistence type="predicted"/>
<dbReference type="InterPro" id="IPR051610">
    <property type="entry name" value="GPI/OXD"/>
</dbReference>
<name>A0A1G9UUX3_9EURY</name>
<evidence type="ECO:0000259" key="2">
    <source>
        <dbReference type="Pfam" id="PF07883"/>
    </source>
</evidence>
<keyword evidence="1" id="KW-0479">Metal-binding</keyword>
<dbReference type="OrthoDB" id="49661at2157"/>
<evidence type="ECO:0000313" key="4">
    <source>
        <dbReference type="Proteomes" id="UP000199370"/>
    </source>
</evidence>
<dbReference type="Gene3D" id="2.60.120.10">
    <property type="entry name" value="Jelly Rolls"/>
    <property type="match status" value="1"/>
</dbReference>
<dbReference type="Pfam" id="PF07883">
    <property type="entry name" value="Cupin_2"/>
    <property type="match status" value="1"/>
</dbReference>
<dbReference type="InterPro" id="IPR013096">
    <property type="entry name" value="Cupin_2"/>
</dbReference>
<evidence type="ECO:0000256" key="1">
    <source>
        <dbReference type="ARBA" id="ARBA00022723"/>
    </source>
</evidence>
<dbReference type="SUPFAM" id="SSF51182">
    <property type="entry name" value="RmlC-like cupins"/>
    <property type="match status" value="1"/>
</dbReference>
<organism evidence="3 4">
    <name type="scientific">Haloarchaeobius iranensis</name>
    <dbReference type="NCBI Taxonomy" id="996166"/>
    <lineage>
        <taxon>Archaea</taxon>
        <taxon>Methanobacteriati</taxon>
        <taxon>Methanobacteriota</taxon>
        <taxon>Stenosarchaea group</taxon>
        <taxon>Halobacteria</taxon>
        <taxon>Halobacteriales</taxon>
        <taxon>Halorubellaceae</taxon>
        <taxon>Haloarchaeobius</taxon>
    </lineage>
</organism>
<evidence type="ECO:0000313" key="3">
    <source>
        <dbReference type="EMBL" id="SDM63744.1"/>
    </source>
</evidence>
<accession>A0A1G9UUX3</accession>
<dbReference type="Proteomes" id="UP000199370">
    <property type="component" value="Unassembled WGS sequence"/>
</dbReference>
<feature type="domain" description="Cupin type-2" evidence="2">
    <location>
        <begin position="39"/>
        <end position="109"/>
    </location>
</feature>
<dbReference type="CDD" id="cd02224">
    <property type="entry name" value="cupin_SPO2919-like"/>
    <property type="match status" value="1"/>
</dbReference>
<reference evidence="3 4" key="1">
    <citation type="submission" date="2016-10" db="EMBL/GenBank/DDBJ databases">
        <authorList>
            <person name="de Groot N.N."/>
        </authorList>
    </citation>
    <scope>NUCLEOTIDE SEQUENCE [LARGE SCALE GENOMIC DNA]</scope>
    <source>
        <strain evidence="4">EB21,IBRC-M 10013,KCTC 4048</strain>
    </source>
</reference>
<keyword evidence="4" id="KW-1185">Reference proteome</keyword>
<dbReference type="STRING" id="996166.SAMN05192554_10521"/>
<protein>
    <submittedName>
        <fullName evidence="3">Cupin domain-containing protein</fullName>
    </submittedName>
</protein>